<dbReference type="PANTHER" id="PTHR30093:SF2">
    <property type="entry name" value="TYPE II SECRETION SYSTEM PROTEIN H"/>
    <property type="match status" value="1"/>
</dbReference>
<dbReference type="InterPro" id="IPR011453">
    <property type="entry name" value="DUF1559"/>
</dbReference>
<gene>
    <name evidence="2" type="ORF">C1280_27400</name>
</gene>
<reference evidence="2 3" key="1">
    <citation type="submission" date="2018-01" db="EMBL/GenBank/DDBJ databases">
        <title>G. obscuriglobus.</title>
        <authorList>
            <person name="Franke J."/>
            <person name="Blomberg W."/>
            <person name="Selmecki A."/>
        </authorList>
    </citation>
    <scope>NUCLEOTIDE SEQUENCE [LARGE SCALE GENOMIC DNA]</scope>
    <source>
        <strain evidence="2 3">DSM 5831</strain>
    </source>
</reference>
<dbReference type="NCBIfam" id="TIGR04294">
    <property type="entry name" value="pre_pil_HX9DG"/>
    <property type="match status" value="1"/>
</dbReference>
<organism evidence="2 3">
    <name type="scientific">Gemmata obscuriglobus</name>
    <dbReference type="NCBI Taxonomy" id="114"/>
    <lineage>
        <taxon>Bacteria</taxon>
        <taxon>Pseudomonadati</taxon>
        <taxon>Planctomycetota</taxon>
        <taxon>Planctomycetia</taxon>
        <taxon>Gemmatales</taxon>
        <taxon>Gemmataceae</taxon>
        <taxon>Gemmata</taxon>
    </lineage>
</organism>
<dbReference type="InterPro" id="IPR027558">
    <property type="entry name" value="Pre_pil_HX9DG_C"/>
</dbReference>
<dbReference type="NCBIfam" id="TIGR02532">
    <property type="entry name" value="IV_pilin_GFxxxE"/>
    <property type="match status" value="1"/>
</dbReference>
<dbReference type="Proteomes" id="UP000245802">
    <property type="component" value="Chromosome"/>
</dbReference>
<dbReference type="Gene3D" id="3.30.700.10">
    <property type="entry name" value="Glycoprotein, Type 4 Pilin"/>
    <property type="match status" value="1"/>
</dbReference>
<evidence type="ECO:0000313" key="3">
    <source>
        <dbReference type="Proteomes" id="UP000245802"/>
    </source>
</evidence>
<dbReference type="Pfam" id="PF07963">
    <property type="entry name" value="N_methyl"/>
    <property type="match status" value="1"/>
</dbReference>
<proteinExistence type="predicted"/>
<sequence>MRTARHPRRGFTLIELLVVIAIIAVLIGLLLPAVQKVRAAAARMKCQNNLKQIGLALHSHESATGAFPNAYWRKTWAVDPTNPKGHFRWSALAQLTPYLEQTAVYNALDLTAPLYGGGTLQPEVIPFPQNRAPLAAVVPTFLCPSDEFRTVKEGQGPSNYVACVGSNAGGDALTGDGIFYGVDRDVVLNPGVRVAAVTDGLSNTVAFSESLLGAGGAAPAVSTDVRLYYKQVTALSQANCDASTTLVTDRGALWADGAYNCGLYNNVRTPNNPLMDCVQHSNPAWKAARSRHSGGVNACLADGSVRFVSDGISQGTWAAAGTRATGEVLGSDW</sequence>
<keyword evidence="3" id="KW-1185">Reference proteome</keyword>
<dbReference type="KEGG" id="gog:C1280_27400"/>
<dbReference type="RefSeq" id="WP_010036103.1">
    <property type="nucleotide sequence ID" value="NZ_CP025958.1"/>
</dbReference>
<dbReference type="PROSITE" id="PS00409">
    <property type="entry name" value="PROKAR_NTER_METHYL"/>
    <property type="match status" value="1"/>
</dbReference>
<dbReference type="EMBL" id="CP025958">
    <property type="protein sequence ID" value="AWM40361.1"/>
    <property type="molecule type" value="Genomic_DNA"/>
</dbReference>
<name>A0A2Z3H635_9BACT</name>
<dbReference type="Pfam" id="PF07596">
    <property type="entry name" value="SBP_bac_10"/>
    <property type="match status" value="1"/>
</dbReference>
<evidence type="ECO:0000259" key="1">
    <source>
        <dbReference type="Pfam" id="PF07596"/>
    </source>
</evidence>
<dbReference type="InterPro" id="IPR012902">
    <property type="entry name" value="N_methyl_site"/>
</dbReference>
<dbReference type="InterPro" id="IPR045584">
    <property type="entry name" value="Pilin-like"/>
</dbReference>
<dbReference type="PANTHER" id="PTHR30093">
    <property type="entry name" value="GENERAL SECRETION PATHWAY PROTEIN G"/>
    <property type="match status" value="1"/>
</dbReference>
<protein>
    <submittedName>
        <fullName evidence="2">Prepilin-type cleavage/methylation domain-containing protein</fullName>
    </submittedName>
</protein>
<dbReference type="AlphaFoldDB" id="A0A2Z3H635"/>
<dbReference type="SUPFAM" id="SSF54523">
    <property type="entry name" value="Pili subunits"/>
    <property type="match status" value="1"/>
</dbReference>
<evidence type="ECO:0000313" key="2">
    <source>
        <dbReference type="EMBL" id="AWM40361.1"/>
    </source>
</evidence>
<feature type="domain" description="DUF1559" evidence="1">
    <location>
        <begin position="35"/>
        <end position="313"/>
    </location>
</feature>
<dbReference type="OrthoDB" id="258404at2"/>
<accession>A0A2Z3H635</accession>